<dbReference type="OrthoDB" id="252760at2157"/>
<dbReference type="HOGENOM" id="CLU_1187753_0_0_2"/>
<dbReference type="RefSeq" id="WP_012941587.1">
    <property type="nucleotide sequence ID" value="NC_013743.1"/>
</dbReference>
<dbReference type="GeneID" id="8740931"/>
<dbReference type="EMBL" id="CP001860">
    <property type="protein sequence ID" value="ADB59264.1"/>
    <property type="molecule type" value="Genomic_DNA"/>
</dbReference>
<dbReference type="KEGG" id="htu:Htur_0364"/>
<keyword evidence="2" id="KW-1185">Reference proteome</keyword>
<accession>D2RUX1</accession>
<dbReference type="AlphaFoldDB" id="D2RUX1"/>
<proteinExistence type="predicted"/>
<evidence type="ECO:0000313" key="2">
    <source>
        <dbReference type="Proteomes" id="UP000001903"/>
    </source>
</evidence>
<reference evidence="1 2" key="1">
    <citation type="journal article" date="2010" name="Stand. Genomic Sci.">
        <title>Complete genome sequence of Haloterrigena turkmenica type strain (4k).</title>
        <authorList>
            <person name="Saunders E."/>
            <person name="Tindall B.J."/>
            <person name="Fahnrich R."/>
            <person name="Lapidus A."/>
            <person name="Copeland A."/>
            <person name="Del Rio T.G."/>
            <person name="Lucas S."/>
            <person name="Chen F."/>
            <person name="Tice H."/>
            <person name="Cheng J.F."/>
            <person name="Han C."/>
            <person name="Detter J.C."/>
            <person name="Bruce D."/>
            <person name="Goodwin L."/>
            <person name="Chain P."/>
            <person name="Pitluck S."/>
            <person name="Pati A."/>
            <person name="Ivanova N."/>
            <person name="Mavromatis K."/>
            <person name="Chen A."/>
            <person name="Palaniappan K."/>
            <person name="Land M."/>
            <person name="Hauser L."/>
            <person name="Chang Y.J."/>
            <person name="Jeffries C.D."/>
            <person name="Brettin T."/>
            <person name="Rohde M."/>
            <person name="Goker M."/>
            <person name="Bristow J."/>
            <person name="Eisen J.A."/>
            <person name="Markowitz V."/>
            <person name="Hugenholtz P."/>
            <person name="Klenk H.P."/>
            <person name="Kyrpides N.C."/>
        </authorList>
    </citation>
    <scope>NUCLEOTIDE SEQUENCE [LARGE SCALE GENOMIC DNA]</scope>
    <source>
        <strain evidence="2">ATCC 51198 / DSM 5511 / JCM 9101 / NCIMB 13204 / VKM B-1734 / 4k</strain>
    </source>
</reference>
<evidence type="ECO:0000313" key="1">
    <source>
        <dbReference type="EMBL" id="ADB59264.1"/>
    </source>
</evidence>
<dbReference type="Pfam" id="PF24336">
    <property type="entry name" value="DUF7504"/>
    <property type="match status" value="1"/>
</dbReference>
<dbReference type="Proteomes" id="UP000001903">
    <property type="component" value="Chromosome"/>
</dbReference>
<protein>
    <submittedName>
        <fullName evidence="1">Uncharacterized protein</fullName>
    </submittedName>
</protein>
<sequence>MFSRKGWGSGSGDEQFTAELSQLKRRGASVLVVGAVRTEQRQEVSRRLLGQATSQPRRRVLVSTTGEGHAMSHLADSYDTKSATTALVNYETQSRGATAANSGSQSMESVSMQADDSPTTAATLADLGIAVSNAIEEFERNDTSLAPGELRIAVDSLVPLLEEYGAERVFKFAHLTNGRARDADGMIHYHLPLDRDSDVVSVLSPVFDIVIELRDRNGVFQERWTINDGDHSSGWLSIEQS</sequence>
<gene>
    <name evidence="1" type="ordered locus">Htur_0364</name>
</gene>
<dbReference type="STRING" id="543526.Htur_0364"/>
<dbReference type="InterPro" id="IPR055927">
    <property type="entry name" value="DUF7504"/>
</dbReference>
<name>D2RUX1_HALTV</name>
<dbReference type="eggNOG" id="arCOG02452">
    <property type="taxonomic scope" value="Archaea"/>
</dbReference>
<organism evidence="1 2">
    <name type="scientific">Haloterrigena turkmenica (strain ATCC 51198 / DSM 5511 / JCM 9101 / NCIMB 13204 / VKM B-1734 / 4k)</name>
    <name type="common">Halococcus turkmenicus</name>
    <dbReference type="NCBI Taxonomy" id="543526"/>
    <lineage>
        <taxon>Archaea</taxon>
        <taxon>Methanobacteriati</taxon>
        <taxon>Methanobacteriota</taxon>
        <taxon>Stenosarchaea group</taxon>
        <taxon>Halobacteria</taxon>
        <taxon>Halobacteriales</taxon>
        <taxon>Natrialbaceae</taxon>
        <taxon>Haloterrigena</taxon>
    </lineage>
</organism>